<keyword evidence="3" id="KW-1185">Reference proteome</keyword>
<reference evidence="2 3" key="1">
    <citation type="journal article" date="2023" name="Plants (Basel)">
        <title>Bridging the Gap: Combining Genomics and Transcriptomics Approaches to Understand Stylosanthes scabra, an Orphan Legume from the Brazilian Caatinga.</title>
        <authorList>
            <person name="Ferreira-Neto J.R.C."/>
            <person name="da Silva M.D."/>
            <person name="Binneck E."/>
            <person name="de Melo N.F."/>
            <person name="da Silva R.H."/>
            <person name="de Melo A.L.T.M."/>
            <person name="Pandolfi V."/>
            <person name="Bustamante F.O."/>
            <person name="Brasileiro-Vidal A.C."/>
            <person name="Benko-Iseppon A.M."/>
        </authorList>
    </citation>
    <scope>NUCLEOTIDE SEQUENCE [LARGE SCALE GENOMIC DNA]</scope>
    <source>
        <tissue evidence="2">Leaves</tissue>
    </source>
</reference>
<evidence type="ECO:0000313" key="3">
    <source>
        <dbReference type="Proteomes" id="UP001341840"/>
    </source>
</evidence>
<accession>A0ABU6R4G3</accession>
<evidence type="ECO:0000313" key="2">
    <source>
        <dbReference type="EMBL" id="MED6118968.1"/>
    </source>
</evidence>
<dbReference type="Proteomes" id="UP001341840">
    <property type="component" value="Unassembled WGS sequence"/>
</dbReference>
<protein>
    <submittedName>
        <fullName evidence="2">Uncharacterized protein</fullName>
    </submittedName>
</protein>
<name>A0ABU6R4G3_9FABA</name>
<feature type="compositionally biased region" description="Basic and acidic residues" evidence="1">
    <location>
        <begin position="27"/>
        <end position="38"/>
    </location>
</feature>
<feature type="region of interest" description="Disordered" evidence="1">
    <location>
        <begin position="1"/>
        <end position="185"/>
    </location>
</feature>
<evidence type="ECO:0000256" key="1">
    <source>
        <dbReference type="SAM" id="MobiDB-lite"/>
    </source>
</evidence>
<organism evidence="2 3">
    <name type="scientific">Stylosanthes scabra</name>
    <dbReference type="NCBI Taxonomy" id="79078"/>
    <lineage>
        <taxon>Eukaryota</taxon>
        <taxon>Viridiplantae</taxon>
        <taxon>Streptophyta</taxon>
        <taxon>Embryophyta</taxon>
        <taxon>Tracheophyta</taxon>
        <taxon>Spermatophyta</taxon>
        <taxon>Magnoliopsida</taxon>
        <taxon>eudicotyledons</taxon>
        <taxon>Gunneridae</taxon>
        <taxon>Pentapetalae</taxon>
        <taxon>rosids</taxon>
        <taxon>fabids</taxon>
        <taxon>Fabales</taxon>
        <taxon>Fabaceae</taxon>
        <taxon>Papilionoideae</taxon>
        <taxon>50 kb inversion clade</taxon>
        <taxon>dalbergioids sensu lato</taxon>
        <taxon>Dalbergieae</taxon>
        <taxon>Pterocarpus clade</taxon>
        <taxon>Stylosanthes</taxon>
    </lineage>
</organism>
<comment type="caution">
    <text evidence="2">The sequence shown here is derived from an EMBL/GenBank/DDBJ whole genome shotgun (WGS) entry which is preliminary data.</text>
</comment>
<gene>
    <name evidence="2" type="ORF">PIB30_007858</name>
</gene>
<sequence length="185" mass="21151">MSDTLVRVERKSKRRNDSVPALVPLLRSHDSDSDDHQMVAHALLSRKRKNVEGHGSRSKRTRNPIDFPTHSKGMVAENGNLFFYGNEELHQQPHNQSPEEEETQPQPQPSPEQPQQPPQEEVPQKQPQQQQQDEFIDISSSSGREPEPTPIRVLVPKVEADLVSSPRDRPLTDTLLRMRNDEQAH</sequence>
<feature type="compositionally biased region" description="Pro residues" evidence="1">
    <location>
        <begin position="106"/>
        <end position="117"/>
    </location>
</feature>
<feature type="compositionally biased region" description="Basic and acidic residues" evidence="1">
    <location>
        <begin position="166"/>
        <end position="185"/>
    </location>
</feature>
<dbReference type="EMBL" id="JASCZI010030225">
    <property type="protein sequence ID" value="MED6118968.1"/>
    <property type="molecule type" value="Genomic_DNA"/>
</dbReference>
<feature type="compositionally biased region" description="Low complexity" evidence="1">
    <location>
        <begin position="118"/>
        <end position="132"/>
    </location>
</feature>
<proteinExistence type="predicted"/>